<name>A0A6M7UI38_9HYPH</name>
<keyword evidence="3" id="KW-1185">Reference proteome</keyword>
<dbReference type="AlphaFoldDB" id="A0A6M7UI38"/>
<accession>A0A6M7UI38</accession>
<feature type="transmembrane region" description="Helical" evidence="1">
    <location>
        <begin position="151"/>
        <end position="177"/>
    </location>
</feature>
<evidence type="ECO:0000256" key="1">
    <source>
        <dbReference type="SAM" id="Phobius"/>
    </source>
</evidence>
<dbReference type="EMBL" id="CP033361">
    <property type="protein sequence ID" value="QKC75437.1"/>
    <property type="molecule type" value="Genomic_DNA"/>
</dbReference>
<reference evidence="2 3" key="1">
    <citation type="submission" date="2018-10" db="EMBL/GenBank/DDBJ databases">
        <authorList>
            <person name="Perry B.J."/>
            <person name="Sullivan J.T."/>
            <person name="Murphy R.J.T."/>
            <person name="Ramsay J.P."/>
            <person name="Ronson C.W."/>
        </authorList>
    </citation>
    <scope>NUCLEOTIDE SEQUENCE [LARGE SCALE GENOMIC DNA]</scope>
    <source>
        <strain evidence="2 3">NZP2014</strain>
    </source>
</reference>
<proteinExistence type="predicted"/>
<gene>
    <name evidence="2" type="ORF">EB233_07665</name>
</gene>
<evidence type="ECO:0000313" key="3">
    <source>
        <dbReference type="Proteomes" id="UP000503339"/>
    </source>
</evidence>
<dbReference type="Proteomes" id="UP000503339">
    <property type="component" value="Chromosome"/>
</dbReference>
<keyword evidence="1" id="KW-1133">Transmembrane helix</keyword>
<sequence length="266" mass="28299">MLRQISEDVRVNLKDRLREVRDIIRQSRHDGSGDASILREATSHLPPFPGKGIEGLLSHAASAVDEALSIAESFVPHERPIKVDGTTVKGLGTYFPAGDEERQLSAERLFRRDMYYLTKAVLAGLKIDNARIHEADFAAVHATMRKRHGDLLAALTAPGAGLQAIAATCAALLVALLNQRPVRFGDAASETTAGGGRAPDMSCLAPVVLACGLATTGRDGAPEPDMLEIAILAADIRYDRIAQACAKASPVAELTPVFATLLAHLP</sequence>
<keyword evidence="1" id="KW-0812">Transmembrane</keyword>
<keyword evidence="1" id="KW-0472">Membrane</keyword>
<dbReference type="RefSeq" id="WP_064992472.1">
    <property type="nucleotide sequence ID" value="NZ_CP033361.1"/>
</dbReference>
<evidence type="ECO:0000313" key="2">
    <source>
        <dbReference type="EMBL" id="QKC75437.1"/>
    </source>
</evidence>
<dbReference type="KEGG" id="merd:EB233_07665"/>
<protein>
    <submittedName>
        <fullName evidence="2">Uncharacterized protein</fullName>
    </submittedName>
</protein>
<organism evidence="2 3">
    <name type="scientific">Mesorhizobium erdmanii</name>
    <dbReference type="NCBI Taxonomy" id="1777866"/>
    <lineage>
        <taxon>Bacteria</taxon>
        <taxon>Pseudomonadati</taxon>
        <taxon>Pseudomonadota</taxon>
        <taxon>Alphaproteobacteria</taxon>
        <taxon>Hyphomicrobiales</taxon>
        <taxon>Phyllobacteriaceae</taxon>
        <taxon>Mesorhizobium</taxon>
    </lineage>
</organism>